<sequence>MKNVLLVPFCLLFQFISAQPDSLFLQKKETKQEGPQWVQKNKATVDLSQVAFSNWNSGGSNSISGLLGAVSSANYTDKYFAWRNDISVRYGINKQQDRELRKTDDLFEINSDIGYKPDEVSNWFYSAKLNFKTQLTNGYSYPNKEVPISRLMAPGYLFFGGGMEYGKNIEKLAFYFSPVTLKATFVLDEDLANAGSFGVTPAVLDEDGNVLVPGEHLRKELGILMTNSYEMQVAENINLKHKVSLYSDYVNNFGNVDLDWSIDFDFKVNNFMRATFGSHFIYDDDVKTTEPSEIEGEFDEAGAKLQWKQILGIGFAVDF</sequence>
<gene>
    <name evidence="2" type="ORF">Q4Q40_07540</name>
</gene>
<feature type="chain" id="PRO_5046784178" evidence="1">
    <location>
        <begin position="21"/>
        <end position="319"/>
    </location>
</feature>
<reference evidence="2" key="1">
    <citation type="submission" date="2023-07" db="EMBL/GenBank/DDBJ databases">
        <title>Two novel species in the genus Flavivirga.</title>
        <authorList>
            <person name="Kwon K."/>
        </authorList>
    </citation>
    <scope>NUCLEOTIDE SEQUENCE</scope>
    <source>
        <strain evidence="2">KACC 14158</strain>
    </source>
</reference>
<evidence type="ECO:0000313" key="3">
    <source>
        <dbReference type="Proteomes" id="UP001176806"/>
    </source>
</evidence>
<comment type="caution">
    <text evidence="2">The sequence shown here is derived from an EMBL/GenBank/DDBJ whole genome shotgun (WGS) entry which is preliminary data.</text>
</comment>
<name>A0ABT8WM05_9FLAO</name>
<dbReference type="Proteomes" id="UP001176806">
    <property type="component" value="Unassembled WGS sequence"/>
</dbReference>
<dbReference type="Pfam" id="PF11276">
    <property type="entry name" value="DUF3078"/>
    <property type="match status" value="1"/>
</dbReference>
<dbReference type="InterPro" id="IPR021428">
    <property type="entry name" value="DUF3078"/>
</dbReference>
<protein>
    <submittedName>
        <fullName evidence="2">DUF3078 domain-containing protein</fullName>
    </submittedName>
</protein>
<proteinExistence type="predicted"/>
<evidence type="ECO:0000256" key="1">
    <source>
        <dbReference type="SAM" id="SignalP"/>
    </source>
</evidence>
<evidence type="ECO:0000313" key="2">
    <source>
        <dbReference type="EMBL" id="MDO5974034.1"/>
    </source>
</evidence>
<keyword evidence="3" id="KW-1185">Reference proteome</keyword>
<dbReference type="EMBL" id="JAUOEL010000002">
    <property type="protein sequence ID" value="MDO5974034.1"/>
    <property type="molecule type" value="Genomic_DNA"/>
</dbReference>
<organism evidence="2 3">
    <name type="scientific">Flavivirga jejuensis</name>
    <dbReference type="NCBI Taxonomy" id="870487"/>
    <lineage>
        <taxon>Bacteria</taxon>
        <taxon>Pseudomonadati</taxon>
        <taxon>Bacteroidota</taxon>
        <taxon>Flavobacteriia</taxon>
        <taxon>Flavobacteriales</taxon>
        <taxon>Flavobacteriaceae</taxon>
        <taxon>Flavivirga</taxon>
    </lineage>
</organism>
<feature type="signal peptide" evidence="1">
    <location>
        <begin position="1"/>
        <end position="20"/>
    </location>
</feature>
<keyword evidence="1" id="KW-0732">Signal</keyword>
<accession>A0ABT8WM05</accession>
<dbReference type="RefSeq" id="WP_303301174.1">
    <property type="nucleotide sequence ID" value="NZ_BAABDA010000051.1"/>
</dbReference>